<keyword evidence="4" id="KW-1133">Transmembrane helix</keyword>
<feature type="domain" description="TIR" evidence="5">
    <location>
        <begin position="320"/>
        <end position="489"/>
    </location>
</feature>
<keyword evidence="3" id="KW-0393">Immunoglobulin domain</keyword>
<evidence type="ECO:0000313" key="7">
    <source>
        <dbReference type="Proteomes" id="UP000694565"/>
    </source>
</evidence>
<organism evidence="6 7">
    <name type="scientific">Cyclopterus lumpus</name>
    <name type="common">Lumpsucker</name>
    <dbReference type="NCBI Taxonomy" id="8103"/>
    <lineage>
        <taxon>Eukaryota</taxon>
        <taxon>Metazoa</taxon>
        <taxon>Chordata</taxon>
        <taxon>Craniata</taxon>
        <taxon>Vertebrata</taxon>
        <taxon>Euteleostomi</taxon>
        <taxon>Actinopterygii</taxon>
        <taxon>Neopterygii</taxon>
        <taxon>Teleostei</taxon>
        <taxon>Neoteleostei</taxon>
        <taxon>Acanthomorphata</taxon>
        <taxon>Eupercaria</taxon>
        <taxon>Perciformes</taxon>
        <taxon>Cottioidei</taxon>
        <taxon>Cottales</taxon>
        <taxon>Cyclopteridae</taxon>
        <taxon>Cyclopterus</taxon>
    </lineage>
</organism>
<dbReference type="SUPFAM" id="SSF48726">
    <property type="entry name" value="Immunoglobulin"/>
    <property type="match status" value="1"/>
</dbReference>
<accession>A0A8C3AIE3</accession>
<dbReference type="FunFam" id="3.40.50.10140:FF:000009">
    <property type="entry name" value="X-linked interleukin-1 receptor accessory protein-like 1"/>
    <property type="match status" value="1"/>
</dbReference>
<dbReference type="Proteomes" id="UP000694565">
    <property type="component" value="Unplaced"/>
</dbReference>
<dbReference type="Gene3D" id="2.60.40.10">
    <property type="entry name" value="Immunoglobulins"/>
    <property type="match status" value="2"/>
</dbReference>
<dbReference type="PANTHER" id="PTHR11890">
    <property type="entry name" value="INTERLEUKIN-1 RECEPTOR FAMILY MEMBER"/>
    <property type="match status" value="1"/>
</dbReference>
<dbReference type="PRINTS" id="PR01537">
    <property type="entry name" value="INTRLKN1R1F"/>
</dbReference>
<dbReference type="Pfam" id="PF01582">
    <property type="entry name" value="TIR"/>
    <property type="match status" value="1"/>
</dbReference>
<evidence type="ECO:0000256" key="4">
    <source>
        <dbReference type="SAM" id="Phobius"/>
    </source>
</evidence>
<keyword evidence="7" id="KW-1185">Reference proteome</keyword>
<proteinExistence type="predicted"/>
<dbReference type="SUPFAM" id="SSF52200">
    <property type="entry name" value="Toll/Interleukin receptor TIR domain"/>
    <property type="match status" value="1"/>
</dbReference>
<name>A0A8C3AIE3_CYCLU</name>
<dbReference type="InterPro" id="IPR036179">
    <property type="entry name" value="Ig-like_dom_sf"/>
</dbReference>
<evidence type="ECO:0000256" key="1">
    <source>
        <dbReference type="ARBA" id="ARBA00023157"/>
    </source>
</evidence>
<evidence type="ECO:0000256" key="3">
    <source>
        <dbReference type="ARBA" id="ARBA00023319"/>
    </source>
</evidence>
<dbReference type="Gene3D" id="3.40.50.10140">
    <property type="entry name" value="Toll/interleukin-1 receptor homology (TIR) domain"/>
    <property type="match status" value="1"/>
</dbReference>
<reference evidence="6" key="2">
    <citation type="submission" date="2025-09" db="UniProtKB">
        <authorList>
            <consortium name="Ensembl"/>
        </authorList>
    </citation>
    <scope>IDENTIFICATION</scope>
</reference>
<dbReference type="SMART" id="SM00255">
    <property type="entry name" value="TIR"/>
    <property type="match status" value="1"/>
</dbReference>
<dbReference type="GO" id="GO:0007165">
    <property type="term" value="P:signal transduction"/>
    <property type="evidence" value="ECO:0007669"/>
    <property type="project" value="InterPro"/>
</dbReference>
<dbReference type="Ensembl" id="ENSCLMT00005045097.1">
    <property type="protein sequence ID" value="ENSCLMP00005043549.1"/>
    <property type="gene ID" value="ENSCLMG00005020218.1"/>
</dbReference>
<evidence type="ECO:0000256" key="2">
    <source>
        <dbReference type="ARBA" id="ARBA00023180"/>
    </source>
</evidence>
<sequence>MMKRSISLYSSTTLFKPLPMRSGSAEPQCEGFDVESFYLLEGEAFYFEPYALDSGPLDKMFTWFRKNNNNKTENITSDENEDVHHHGGALFFLNPLIKDSGFYTARTKQPSCVLRSVEFVQLSDLFDSFFISLFKLLHVSRPLLQDSKLLQDNHKDHLWIYNMAKADEGIYTCICTWTHNGKEYKSSGSRSLEMEGEAAFSAFYLLLLKIHGSLKSCIALANILIDSCIYIYIYIYIYIQYIYIYIQVNLRPSSTTISTAILTIDKVSAQDFKATFECRGQGMYKLESTLASRGILCFAIELVLFFRPCFPFSCCDKDGRLFDAYVVYQMQSPDKVTEDTLGHFVAKILPSVLEDKCGYRLFIHGRDDVPGEDRLELVEDRMKQSRRLMVILTPGSGSESESSDQHSVSPQNPEIGGFDWQVGLHHVLLQREMSVILIQLGDQGPQGYTHLPAGLQHLILKNAPIRWPEGSRGAGTRNSRFWKRVRYLMPATPAKRCPQSAVI</sequence>
<reference evidence="6" key="1">
    <citation type="submission" date="2025-08" db="UniProtKB">
        <authorList>
            <consortium name="Ensembl"/>
        </authorList>
    </citation>
    <scope>IDENTIFICATION</scope>
</reference>
<dbReference type="AlphaFoldDB" id="A0A8C3AIE3"/>
<dbReference type="InterPro" id="IPR013783">
    <property type="entry name" value="Ig-like_fold"/>
</dbReference>
<evidence type="ECO:0000259" key="5">
    <source>
        <dbReference type="PROSITE" id="PS50104"/>
    </source>
</evidence>
<keyword evidence="4" id="KW-0812">Transmembrane</keyword>
<protein>
    <recommendedName>
        <fullName evidence="5">TIR domain-containing protein</fullName>
    </recommendedName>
</protein>
<feature type="transmembrane region" description="Helical" evidence="4">
    <location>
        <begin position="217"/>
        <end position="239"/>
    </location>
</feature>
<dbReference type="InterPro" id="IPR015621">
    <property type="entry name" value="IL-1_rcpt_fam"/>
</dbReference>
<dbReference type="GeneTree" id="ENSGT01090000259985"/>
<evidence type="ECO:0000313" key="6">
    <source>
        <dbReference type="Ensembl" id="ENSCLMP00005043549.1"/>
    </source>
</evidence>
<dbReference type="InterPro" id="IPR000157">
    <property type="entry name" value="TIR_dom"/>
</dbReference>
<keyword evidence="4" id="KW-0472">Membrane</keyword>
<keyword evidence="1" id="KW-1015">Disulfide bond</keyword>
<dbReference type="PANTHER" id="PTHR11890:SF26">
    <property type="entry name" value="INTERLEUKIN-1 RECEPTOR TYPE 1"/>
    <property type="match status" value="1"/>
</dbReference>
<dbReference type="PROSITE" id="PS50104">
    <property type="entry name" value="TIR"/>
    <property type="match status" value="1"/>
</dbReference>
<dbReference type="InterPro" id="IPR035897">
    <property type="entry name" value="Toll_tir_struct_dom_sf"/>
</dbReference>
<keyword evidence="2" id="KW-0325">Glycoprotein</keyword>